<dbReference type="Proteomes" id="UP000184406">
    <property type="component" value="Unassembled WGS sequence"/>
</dbReference>
<accession>A0A1M5G1E0</accession>
<dbReference type="RefSeq" id="WP_072864904.1">
    <property type="nucleotide sequence ID" value="NZ_FQUX01000010.1"/>
</dbReference>
<dbReference type="OrthoDB" id="677051at2"/>
<dbReference type="EMBL" id="FQUX01000010">
    <property type="protein sequence ID" value="SHF97575.1"/>
    <property type="molecule type" value="Genomic_DNA"/>
</dbReference>
<name>A0A1M5G1E0_9FLAO</name>
<organism evidence="1 2">
    <name type="scientific">Arenibacter palladensis</name>
    <dbReference type="NCBI Taxonomy" id="237373"/>
    <lineage>
        <taxon>Bacteria</taxon>
        <taxon>Pseudomonadati</taxon>
        <taxon>Bacteroidota</taxon>
        <taxon>Flavobacteriia</taxon>
        <taxon>Flavobacteriales</taxon>
        <taxon>Flavobacteriaceae</taxon>
        <taxon>Arenibacter</taxon>
    </lineage>
</organism>
<dbReference type="NCBIfam" id="TIGR04019">
    <property type="entry name" value="B_thiol_YtxJ"/>
    <property type="match status" value="1"/>
</dbReference>
<dbReference type="Pfam" id="PF11009">
    <property type="entry name" value="BrxC"/>
    <property type="match status" value="1"/>
</dbReference>
<gene>
    <name evidence="1" type="ORF">SAMN03080594_11065</name>
</gene>
<dbReference type="Gene3D" id="3.40.30.10">
    <property type="entry name" value="Glutaredoxin"/>
    <property type="match status" value="1"/>
</dbReference>
<dbReference type="AlphaFoldDB" id="A0A1M5G1E0"/>
<protein>
    <submittedName>
        <fullName evidence="1">Bacillithiol system protein YtxJ</fullName>
    </submittedName>
</protein>
<evidence type="ECO:0000313" key="2">
    <source>
        <dbReference type="Proteomes" id="UP000184406"/>
    </source>
</evidence>
<reference evidence="2" key="1">
    <citation type="submission" date="2016-11" db="EMBL/GenBank/DDBJ databases">
        <authorList>
            <person name="Varghese N."/>
            <person name="Submissions S."/>
        </authorList>
    </citation>
    <scope>NUCLEOTIDE SEQUENCE [LARGE SCALE GENOMIC DNA]</scope>
    <source>
        <strain evidence="2">DSM 17539</strain>
    </source>
</reference>
<dbReference type="SUPFAM" id="SSF52833">
    <property type="entry name" value="Thioredoxin-like"/>
    <property type="match status" value="1"/>
</dbReference>
<proteinExistence type="predicted"/>
<dbReference type="InterPro" id="IPR022551">
    <property type="entry name" value="BrxC"/>
</dbReference>
<keyword evidence="2" id="KW-1185">Reference proteome</keyword>
<dbReference type="InterPro" id="IPR036249">
    <property type="entry name" value="Thioredoxin-like_sf"/>
</dbReference>
<sequence>MGILIGLFGKGNNSEKEKKEAKVAPWAPLASVDQLEVIKERSKVRPQIIFKHSTTCGISRMVMNRFNEGYDMPKDSLDLHYLDLHQYRSVSNETSNVFGVVHESPQLLVIKNGTVVAHESHGAITQLDLKKYI</sequence>
<evidence type="ECO:0000313" key="1">
    <source>
        <dbReference type="EMBL" id="SHF97575.1"/>
    </source>
</evidence>